<evidence type="ECO:0000313" key="1">
    <source>
        <dbReference type="EMBL" id="MDT8899446.1"/>
    </source>
</evidence>
<proteinExistence type="predicted"/>
<protein>
    <recommendedName>
        <fullName evidence="3">Transposase</fullName>
    </recommendedName>
</protein>
<accession>A0ABU3NRJ1</accession>
<dbReference type="EMBL" id="JAUHMF010000003">
    <property type="protein sequence ID" value="MDT8899446.1"/>
    <property type="molecule type" value="Genomic_DNA"/>
</dbReference>
<evidence type="ECO:0000313" key="2">
    <source>
        <dbReference type="Proteomes" id="UP001254165"/>
    </source>
</evidence>
<keyword evidence="2" id="KW-1185">Reference proteome</keyword>
<evidence type="ECO:0008006" key="3">
    <source>
        <dbReference type="Google" id="ProtNLM"/>
    </source>
</evidence>
<organism evidence="1 2">
    <name type="scientific">Thermanaerothrix solaris</name>
    <dbReference type="NCBI Taxonomy" id="3058434"/>
    <lineage>
        <taxon>Bacteria</taxon>
        <taxon>Bacillati</taxon>
        <taxon>Chloroflexota</taxon>
        <taxon>Anaerolineae</taxon>
        <taxon>Anaerolineales</taxon>
        <taxon>Anaerolineaceae</taxon>
        <taxon>Thermanaerothrix</taxon>
    </lineage>
</organism>
<gene>
    <name evidence="1" type="ORF">QYE77_14370</name>
</gene>
<dbReference type="Proteomes" id="UP001254165">
    <property type="component" value="Unassembled WGS sequence"/>
</dbReference>
<sequence length="136" mass="15453">MGRSARNRLKPFLLEIVAVLEHHQELFLSAAVKSQLLRMSRSTIDRCLQPAWFEEKRHGLSTTKPGTLLKKAISIRTFADWDYARLGFVEVDLVAHYGQSLKGQFLNTLSTTDVSTVWTECVALLHRSQQLVFAPI</sequence>
<dbReference type="RefSeq" id="WP_315626171.1">
    <property type="nucleotide sequence ID" value="NZ_JAUHMF010000003.1"/>
</dbReference>
<reference evidence="1 2" key="1">
    <citation type="submission" date="2023-07" db="EMBL/GenBank/DDBJ databases">
        <title>Novel species of Thermanaerothrix with wide hydrolytic capabilities.</title>
        <authorList>
            <person name="Zayulina K.S."/>
            <person name="Podosokorskaya O.A."/>
            <person name="Elcheninov A.G."/>
        </authorList>
    </citation>
    <scope>NUCLEOTIDE SEQUENCE [LARGE SCALE GENOMIC DNA]</scope>
    <source>
        <strain evidence="1 2">4228-RoL</strain>
    </source>
</reference>
<name>A0ABU3NRJ1_9CHLR</name>
<comment type="caution">
    <text evidence="1">The sequence shown here is derived from an EMBL/GenBank/DDBJ whole genome shotgun (WGS) entry which is preliminary data.</text>
</comment>